<proteinExistence type="predicted"/>
<keyword evidence="2" id="KW-1185">Reference proteome</keyword>
<sequence>MISENNSPEPDDNDDELYEHHRFVADKGQQPLRVDK</sequence>
<dbReference type="Proteomes" id="UP000703674">
    <property type="component" value="Unassembled WGS sequence"/>
</dbReference>
<gene>
    <name evidence="1" type="ORF">HC175_17470</name>
</gene>
<organism evidence="1 2">
    <name type="scientific">Salinimicrobium oceani</name>
    <dbReference type="NCBI Taxonomy" id="2722702"/>
    <lineage>
        <taxon>Bacteria</taxon>
        <taxon>Pseudomonadati</taxon>
        <taxon>Bacteroidota</taxon>
        <taxon>Flavobacteriia</taxon>
        <taxon>Flavobacteriales</taxon>
        <taxon>Flavobacteriaceae</taxon>
        <taxon>Salinimicrobium</taxon>
    </lineage>
</organism>
<reference evidence="1 2" key="1">
    <citation type="submission" date="2020-03" db="EMBL/GenBank/DDBJ databases">
        <title>Salinimicrobium sp. nov, isolated from SCS.</title>
        <authorList>
            <person name="Cao W.R."/>
        </authorList>
    </citation>
    <scope>NUCLEOTIDE SEQUENCE [LARGE SCALE GENOMIC DNA]</scope>
    <source>
        <strain evidence="2">J15B91</strain>
    </source>
</reference>
<protein>
    <submittedName>
        <fullName evidence="1">RNA pseudouridine synthase</fullName>
    </submittedName>
</protein>
<accession>A0ABX1D688</accession>
<name>A0ABX1D688_9FLAO</name>
<feature type="non-terminal residue" evidence="1">
    <location>
        <position position="36"/>
    </location>
</feature>
<comment type="caution">
    <text evidence="1">The sequence shown here is derived from an EMBL/GenBank/DDBJ whole genome shotgun (WGS) entry which is preliminary data.</text>
</comment>
<evidence type="ECO:0000313" key="1">
    <source>
        <dbReference type="EMBL" id="NJW54703.1"/>
    </source>
</evidence>
<evidence type="ECO:0000313" key="2">
    <source>
        <dbReference type="Proteomes" id="UP000703674"/>
    </source>
</evidence>
<dbReference type="EMBL" id="JAAVJR010000416">
    <property type="protein sequence ID" value="NJW54703.1"/>
    <property type="molecule type" value="Genomic_DNA"/>
</dbReference>